<keyword evidence="3" id="KW-1185">Reference proteome</keyword>
<dbReference type="Gene3D" id="3.30.70.2970">
    <property type="entry name" value="Protein of unknown function (DUF541), domain 2"/>
    <property type="match status" value="1"/>
</dbReference>
<evidence type="ECO:0000256" key="1">
    <source>
        <dbReference type="SAM" id="SignalP"/>
    </source>
</evidence>
<feature type="chain" id="PRO_5001799492" description="Outer membrane protein" evidence="1">
    <location>
        <begin position="21"/>
        <end position="247"/>
    </location>
</feature>
<proteinExistence type="predicted"/>
<dbReference type="PANTHER" id="PTHR34387">
    <property type="entry name" value="SLR1258 PROTEIN"/>
    <property type="match status" value="1"/>
</dbReference>
<protein>
    <recommendedName>
        <fullName evidence="4">Outer membrane protein</fullName>
    </recommendedName>
</protein>
<dbReference type="Gene3D" id="3.30.110.170">
    <property type="entry name" value="Protein of unknown function (DUF541), domain 1"/>
    <property type="match status" value="1"/>
</dbReference>
<dbReference type="EMBL" id="JMCB01000011">
    <property type="protein sequence ID" value="KFE66202.1"/>
    <property type="molecule type" value="Genomic_DNA"/>
</dbReference>
<organism evidence="2 3">
    <name type="scientific">Hyalangium minutum</name>
    <dbReference type="NCBI Taxonomy" id="394096"/>
    <lineage>
        <taxon>Bacteria</taxon>
        <taxon>Pseudomonadati</taxon>
        <taxon>Myxococcota</taxon>
        <taxon>Myxococcia</taxon>
        <taxon>Myxococcales</taxon>
        <taxon>Cystobacterineae</taxon>
        <taxon>Archangiaceae</taxon>
        <taxon>Hyalangium</taxon>
    </lineage>
</organism>
<dbReference type="GO" id="GO:0006974">
    <property type="term" value="P:DNA damage response"/>
    <property type="evidence" value="ECO:0007669"/>
    <property type="project" value="TreeGrafter"/>
</dbReference>
<keyword evidence="1" id="KW-0732">Signal</keyword>
<dbReference type="InterPro" id="IPR052022">
    <property type="entry name" value="26kDa_periplasmic_antigen"/>
</dbReference>
<dbReference type="RefSeq" id="WP_044192888.1">
    <property type="nucleotide sequence ID" value="NZ_JMCB01000011.1"/>
</dbReference>
<dbReference type="Proteomes" id="UP000028725">
    <property type="component" value="Unassembled WGS sequence"/>
</dbReference>
<dbReference type="InterPro" id="IPR007497">
    <property type="entry name" value="SIMPL/DUF541"/>
</dbReference>
<name>A0A085WET9_9BACT</name>
<dbReference type="PANTHER" id="PTHR34387:SF2">
    <property type="entry name" value="SLR1258 PROTEIN"/>
    <property type="match status" value="1"/>
</dbReference>
<comment type="caution">
    <text evidence="2">The sequence shown here is derived from an EMBL/GenBank/DDBJ whole genome shotgun (WGS) entry which is preliminary data.</text>
</comment>
<evidence type="ECO:0000313" key="3">
    <source>
        <dbReference type="Proteomes" id="UP000028725"/>
    </source>
</evidence>
<evidence type="ECO:0000313" key="2">
    <source>
        <dbReference type="EMBL" id="KFE66202.1"/>
    </source>
</evidence>
<sequence>MKLSRWMTALALLTSFSALAQPRTTPEPRSAPNPAVRTLRVEGKGEAKAEPDEAWVDLAVETVGNTAKAAGEENARKMERVIAALTGAGIPRKEIDTRNYSVYPEYAQPAPNAEPKLRGYRANNTVSVHVRELPRLGDLIDRAIASGANRVDGVRFALSKQDAVYAEALRQAVERGRKTAEVLAASLGVRLGGVLEVSTVSEPPHVYPARMAMMEAGDKSAPTTPILPEEQTVQAQVTLIYAIEGTR</sequence>
<evidence type="ECO:0008006" key="4">
    <source>
        <dbReference type="Google" id="ProtNLM"/>
    </source>
</evidence>
<dbReference type="OrthoDB" id="9813144at2"/>
<gene>
    <name evidence="2" type="ORF">DB31_1267</name>
</gene>
<reference evidence="2 3" key="1">
    <citation type="submission" date="2014-04" db="EMBL/GenBank/DDBJ databases">
        <title>Genome assembly of Hyalangium minutum DSM 14724.</title>
        <authorList>
            <person name="Sharma G."/>
            <person name="Subramanian S."/>
        </authorList>
    </citation>
    <scope>NUCLEOTIDE SEQUENCE [LARGE SCALE GENOMIC DNA]</scope>
    <source>
        <strain evidence="2 3">DSM 14724</strain>
    </source>
</reference>
<accession>A0A085WET9</accession>
<feature type="signal peptide" evidence="1">
    <location>
        <begin position="1"/>
        <end position="20"/>
    </location>
</feature>
<dbReference type="AlphaFoldDB" id="A0A085WET9"/>
<dbReference type="Pfam" id="PF04402">
    <property type="entry name" value="SIMPL"/>
    <property type="match status" value="1"/>
</dbReference>